<reference evidence="2 3" key="1">
    <citation type="journal article" date="2024" name="BMC Genomics">
        <title>De novo assembly and annotation of Popillia japonica's genome with initial clues to its potential as an invasive pest.</title>
        <authorList>
            <person name="Cucini C."/>
            <person name="Boschi S."/>
            <person name="Funari R."/>
            <person name="Cardaioli E."/>
            <person name="Iannotti N."/>
            <person name="Marturano G."/>
            <person name="Paoli F."/>
            <person name="Bruttini M."/>
            <person name="Carapelli A."/>
            <person name="Frati F."/>
            <person name="Nardi F."/>
        </authorList>
    </citation>
    <scope>NUCLEOTIDE SEQUENCE [LARGE SCALE GENOMIC DNA]</scope>
    <source>
        <strain evidence="2">DMR45628</strain>
    </source>
</reference>
<accession>A0AAW1LUS7</accession>
<dbReference type="EMBL" id="JASPKY010000104">
    <property type="protein sequence ID" value="KAK9737169.1"/>
    <property type="molecule type" value="Genomic_DNA"/>
</dbReference>
<evidence type="ECO:0000256" key="1">
    <source>
        <dbReference type="SAM" id="Phobius"/>
    </source>
</evidence>
<evidence type="ECO:0000313" key="3">
    <source>
        <dbReference type="Proteomes" id="UP001458880"/>
    </source>
</evidence>
<keyword evidence="1" id="KW-1133">Transmembrane helix</keyword>
<keyword evidence="1" id="KW-0812">Transmembrane</keyword>
<comment type="caution">
    <text evidence="2">The sequence shown here is derived from an EMBL/GenBank/DDBJ whole genome shotgun (WGS) entry which is preliminary data.</text>
</comment>
<sequence length="112" mass="12510">MEHLHLCLHQSMMKARRVWQDCEPARLYERYLRSGCGDLRRLFREGVVLVIVLKGSSCIAIAAATMFGKFPLKALFSTKEVVKGSSCIAIAAATMFGKFPLKALFSTKEVVK</sequence>
<feature type="transmembrane region" description="Helical" evidence="1">
    <location>
        <begin position="47"/>
        <end position="67"/>
    </location>
</feature>
<protein>
    <submittedName>
        <fullName evidence="2">Uncharacterized protein</fullName>
    </submittedName>
</protein>
<keyword evidence="3" id="KW-1185">Reference proteome</keyword>
<proteinExistence type="predicted"/>
<keyword evidence="1" id="KW-0472">Membrane</keyword>
<dbReference type="AlphaFoldDB" id="A0AAW1LUS7"/>
<gene>
    <name evidence="2" type="ORF">QE152_g10978</name>
</gene>
<organism evidence="2 3">
    <name type="scientific">Popillia japonica</name>
    <name type="common">Japanese beetle</name>
    <dbReference type="NCBI Taxonomy" id="7064"/>
    <lineage>
        <taxon>Eukaryota</taxon>
        <taxon>Metazoa</taxon>
        <taxon>Ecdysozoa</taxon>
        <taxon>Arthropoda</taxon>
        <taxon>Hexapoda</taxon>
        <taxon>Insecta</taxon>
        <taxon>Pterygota</taxon>
        <taxon>Neoptera</taxon>
        <taxon>Endopterygota</taxon>
        <taxon>Coleoptera</taxon>
        <taxon>Polyphaga</taxon>
        <taxon>Scarabaeiformia</taxon>
        <taxon>Scarabaeidae</taxon>
        <taxon>Rutelinae</taxon>
        <taxon>Popillia</taxon>
    </lineage>
</organism>
<name>A0AAW1LUS7_POPJA</name>
<evidence type="ECO:0000313" key="2">
    <source>
        <dbReference type="EMBL" id="KAK9737169.1"/>
    </source>
</evidence>
<dbReference type="Proteomes" id="UP001458880">
    <property type="component" value="Unassembled WGS sequence"/>
</dbReference>